<evidence type="ECO:0000256" key="1">
    <source>
        <dbReference type="ARBA" id="ARBA00004496"/>
    </source>
</evidence>
<evidence type="ECO:0000256" key="2">
    <source>
        <dbReference type="ARBA" id="ARBA00022490"/>
    </source>
</evidence>
<comment type="subcellular location">
    <subcellularLocation>
        <location evidence="1">Cytoplasm</location>
    </subcellularLocation>
</comment>
<dbReference type="PANTHER" id="PTHR36837">
    <property type="entry name" value="POLY(3-HYDROXYALKANOATE) POLYMERASE SUBUNIT PHAC"/>
    <property type="match status" value="1"/>
</dbReference>
<dbReference type="Proteomes" id="UP000011717">
    <property type="component" value="Unassembled WGS sequence"/>
</dbReference>
<dbReference type="OrthoDB" id="7208816at2"/>
<accession>M2T932</accession>
<proteinExistence type="predicted"/>
<dbReference type="RefSeq" id="WP_008601739.1">
    <property type="nucleotide sequence ID" value="NZ_AMRV01000004.1"/>
</dbReference>
<keyword evidence="7" id="KW-1185">Reference proteome</keyword>
<evidence type="ECO:0000313" key="6">
    <source>
        <dbReference type="EMBL" id="EMD83034.1"/>
    </source>
</evidence>
<evidence type="ECO:0000256" key="3">
    <source>
        <dbReference type="ARBA" id="ARBA00022679"/>
    </source>
</evidence>
<dbReference type="AlphaFoldDB" id="M2T932"/>
<dbReference type="InterPro" id="IPR051321">
    <property type="entry name" value="PHA/PHB_synthase"/>
</dbReference>
<dbReference type="PATRIC" id="fig|1234595.3.peg.1633"/>
<organism evidence="6 7">
    <name type="scientific">Pacificimonas flava</name>
    <dbReference type="NCBI Taxonomy" id="1234595"/>
    <lineage>
        <taxon>Bacteria</taxon>
        <taxon>Pseudomonadati</taxon>
        <taxon>Pseudomonadota</taxon>
        <taxon>Alphaproteobacteria</taxon>
        <taxon>Sphingomonadales</taxon>
        <taxon>Sphingosinicellaceae</taxon>
        <taxon>Pacificimonas</taxon>
    </lineage>
</organism>
<name>M2T932_9SPHN</name>
<dbReference type="GO" id="GO:0042619">
    <property type="term" value="P:poly-hydroxybutyrate biosynthetic process"/>
    <property type="evidence" value="ECO:0007669"/>
    <property type="project" value="InterPro"/>
</dbReference>
<dbReference type="Pfam" id="PF07167">
    <property type="entry name" value="PhaC_N"/>
    <property type="match status" value="1"/>
</dbReference>
<gene>
    <name evidence="6" type="ORF">C725_1632</name>
</gene>
<dbReference type="SUPFAM" id="SSF53474">
    <property type="entry name" value="alpha/beta-Hydrolases"/>
    <property type="match status" value="1"/>
</dbReference>
<comment type="caution">
    <text evidence="6">The sequence shown here is derived from an EMBL/GenBank/DDBJ whole genome shotgun (WGS) entry which is preliminary data.</text>
</comment>
<keyword evidence="2" id="KW-0963">Cytoplasm</keyword>
<dbReference type="EMBL" id="AMRV01000004">
    <property type="protein sequence ID" value="EMD83034.1"/>
    <property type="molecule type" value="Genomic_DNA"/>
</dbReference>
<evidence type="ECO:0000259" key="5">
    <source>
        <dbReference type="Pfam" id="PF07167"/>
    </source>
</evidence>
<protein>
    <submittedName>
        <fullName evidence="6">Polyhydroxyalkanoic acid synthase</fullName>
    </submittedName>
</protein>
<evidence type="ECO:0000256" key="4">
    <source>
        <dbReference type="ARBA" id="ARBA00023315"/>
    </source>
</evidence>
<dbReference type="GO" id="GO:0005737">
    <property type="term" value="C:cytoplasm"/>
    <property type="evidence" value="ECO:0007669"/>
    <property type="project" value="UniProtKB-SubCell"/>
</dbReference>
<dbReference type="PANTHER" id="PTHR36837:SF5">
    <property type="entry name" value="POLY-3-HYDROXYBUTYRATE SYNTHASE"/>
    <property type="match status" value="1"/>
</dbReference>
<sequence length="590" mass="65630">MSNKQPESPDSAEIFERITYLSGKAQQMLLDFWTRQEAPAALTGDPFGMTSLWPAMTNAALSDPLRLAQMQFDYMQQAAGLWQGFLSGDVPEGAEGGAVRDKRFGSEAWASAPAFQFIKQAYLLTSRYIMESVGALEGLSPREQEKARFFTQQFVDALSPSNYALTNPDVLKATIDSGGENLLRGTEHLLDDLQRGRMKMTDESAFEVGVNVAATPGKVIFENRLFQLIQYAPATETAYEVPVLIFPPWINKFYILDLTPEKSFIRWCTQQGLTVYVVSWKNADETLADVELDHYVREGFLTAIDKAIENTAAPAVHVIGYCVAGTSLAAVLALMEERGDGAKVRSATFFTAQVDFEDAGDLKLFVEDSENASFYGELSEGRGYLDGRYMATTFNMLRANDLIWNYVVNNYLLGKDYFPFDLLFWNSDATNVPAKWHAAYLRDLYRDNLLAEPGGISIDGTAIDLSTVKTPTYIQAGKEDHIAPLRSVWKLTRHFAGPIRFTLAGSGHIAGVVNPPAVEKYQHWTLEGTLPETLAEFQDAATEHKGSWWPDWLNWITPLSGEQKPAPQPGEGKLDALEDAPGRYVKERIA</sequence>
<evidence type="ECO:0000313" key="7">
    <source>
        <dbReference type="Proteomes" id="UP000011717"/>
    </source>
</evidence>
<feature type="domain" description="Poly-beta-hydroxybutyrate polymerase N-terminal" evidence="5">
    <location>
        <begin position="100"/>
        <end position="268"/>
    </location>
</feature>
<dbReference type="GO" id="GO:0016746">
    <property type="term" value="F:acyltransferase activity"/>
    <property type="evidence" value="ECO:0007669"/>
    <property type="project" value="UniProtKB-KW"/>
</dbReference>
<reference evidence="6 7" key="1">
    <citation type="journal article" date="2013" name="Genome Announc.">
        <title>Draft Genome Sequence of Strain JLT2015T, Belonging to the Family Sphingomonadaceae of the Alphaproteobacteria.</title>
        <authorList>
            <person name="Tang K."/>
            <person name="Liu K."/>
            <person name="Li S."/>
            <person name="Jiao N."/>
        </authorList>
    </citation>
    <scope>NUCLEOTIDE SEQUENCE [LARGE SCALE GENOMIC DNA]</scope>
    <source>
        <strain evidence="6 7">JLT2015</strain>
    </source>
</reference>
<dbReference type="NCBIfam" id="TIGR01838">
    <property type="entry name" value="PHA_synth_I"/>
    <property type="match status" value="1"/>
</dbReference>
<dbReference type="Gene3D" id="3.40.50.1820">
    <property type="entry name" value="alpha/beta hydrolase"/>
    <property type="match status" value="1"/>
</dbReference>
<dbReference type="InterPro" id="IPR010941">
    <property type="entry name" value="PhaC_N"/>
</dbReference>
<dbReference type="InterPro" id="IPR010963">
    <property type="entry name" value="PHA_synth_I"/>
</dbReference>
<keyword evidence="3" id="KW-0808">Transferase</keyword>
<dbReference type="InterPro" id="IPR029058">
    <property type="entry name" value="AB_hydrolase_fold"/>
</dbReference>
<keyword evidence="4" id="KW-0012">Acyltransferase</keyword>